<evidence type="ECO:0000256" key="1">
    <source>
        <dbReference type="SAM" id="Phobius"/>
    </source>
</evidence>
<keyword evidence="1" id="KW-1133">Transmembrane helix</keyword>
<protein>
    <recommendedName>
        <fullName evidence="4">Glycosyltransferase RgtA/B/C/D-like domain-containing protein</fullName>
    </recommendedName>
</protein>
<dbReference type="EMBL" id="RWBG01000004">
    <property type="protein sequence ID" value="RSK39174.1"/>
    <property type="molecule type" value="Genomic_DNA"/>
</dbReference>
<comment type="caution">
    <text evidence="2">The sequence shown here is derived from an EMBL/GenBank/DDBJ whole genome shotgun (WGS) entry which is preliminary data.</text>
</comment>
<feature type="transmembrane region" description="Helical" evidence="1">
    <location>
        <begin position="165"/>
        <end position="189"/>
    </location>
</feature>
<feature type="transmembrane region" description="Helical" evidence="1">
    <location>
        <begin position="201"/>
        <end position="221"/>
    </location>
</feature>
<sequence length="448" mass="52441">MIIKKLYASVLKSPLKFLLIYSVLIRVFFVFTYQSVTIFPDSEDYITLAKYISNWSLQGYTGERTPGFPTLLALCGNSQKITVLCQLLFGLANMYFLFQLSFKQTQRKDIAFWVTFVFGSFINIVFFEFAILTETLTLSLLLLSFWFISKYNLLSQKASIKHLGVLSIIYSALYLTRPMFIYIPLGFFLYRLVLLWNIKSIYKTLIVIMFPALVFYGWNTLNKKNIGLFTSSYYLGFNLAQTATSFFHLAPDEDYIIRDIFVKHRNAVKENEPYHVYPMSVWKAHDELLEETQLTRVELSQELKRISINLFKKHPDLYVKQVLISWKDFWGSTEAILWNVSKFQNKLVRKALIGFWIYFQKYLLITINILFLVFGFKKLWSFIKHKHMDFNLFLVAIVLSGSLTQALVAYGSNSRFCIPFFPLIVYFVIYSIFTSKFIAKLYANSTSS</sequence>
<evidence type="ECO:0000313" key="3">
    <source>
        <dbReference type="Proteomes" id="UP000270620"/>
    </source>
</evidence>
<proteinExistence type="predicted"/>
<organism evidence="2 3">
    <name type="scientific">Mangrovimonas spongiae</name>
    <dbReference type="NCBI Taxonomy" id="2494697"/>
    <lineage>
        <taxon>Bacteria</taxon>
        <taxon>Pseudomonadati</taxon>
        <taxon>Bacteroidota</taxon>
        <taxon>Flavobacteriia</taxon>
        <taxon>Flavobacteriales</taxon>
        <taxon>Flavobacteriaceae</taxon>
        <taxon>Mangrovimonas</taxon>
    </lineage>
</organism>
<evidence type="ECO:0008006" key="4">
    <source>
        <dbReference type="Google" id="ProtNLM"/>
    </source>
</evidence>
<keyword evidence="1" id="KW-0472">Membrane</keyword>
<evidence type="ECO:0000313" key="2">
    <source>
        <dbReference type="EMBL" id="RSK39174.1"/>
    </source>
</evidence>
<feature type="transmembrane region" description="Helical" evidence="1">
    <location>
        <begin position="81"/>
        <end position="98"/>
    </location>
</feature>
<feature type="transmembrane region" description="Helical" evidence="1">
    <location>
        <begin position="388"/>
        <end position="408"/>
    </location>
</feature>
<dbReference type="OrthoDB" id="996005at2"/>
<accession>A0A3R9NQ85</accession>
<feature type="transmembrane region" description="Helical" evidence="1">
    <location>
        <begin position="136"/>
        <end position="153"/>
    </location>
</feature>
<feature type="transmembrane region" description="Helical" evidence="1">
    <location>
        <begin position="15"/>
        <end position="33"/>
    </location>
</feature>
<keyword evidence="1" id="KW-0812">Transmembrane</keyword>
<feature type="transmembrane region" description="Helical" evidence="1">
    <location>
        <begin position="420"/>
        <end position="439"/>
    </location>
</feature>
<dbReference type="AlphaFoldDB" id="A0A3R9NQ85"/>
<keyword evidence="3" id="KW-1185">Reference proteome</keyword>
<feature type="transmembrane region" description="Helical" evidence="1">
    <location>
        <begin position="110"/>
        <end position="130"/>
    </location>
</feature>
<feature type="transmembrane region" description="Helical" evidence="1">
    <location>
        <begin position="355"/>
        <end position="376"/>
    </location>
</feature>
<dbReference type="RefSeq" id="WP_125468148.1">
    <property type="nucleotide sequence ID" value="NZ_RWBG01000004.1"/>
</dbReference>
<name>A0A3R9NQ85_9FLAO</name>
<gene>
    <name evidence="2" type="ORF">EJA19_09535</name>
</gene>
<dbReference type="Proteomes" id="UP000270620">
    <property type="component" value="Unassembled WGS sequence"/>
</dbReference>
<reference evidence="2 3" key="1">
    <citation type="submission" date="2018-12" db="EMBL/GenBank/DDBJ databases">
        <title>Mangrovimonas spongiae sp. nov., a novel member of the genus Mangrovimonas isolated from marine sponge.</title>
        <authorList>
            <person name="Zhuang L."/>
            <person name="Luo L."/>
        </authorList>
    </citation>
    <scope>NUCLEOTIDE SEQUENCE [LARGE SCALE GENOMIC DNA]</scope>
    <source>
        <strain evidence="2 3">HN-E26</strain>
    </source>
</reference>